<dbReference type="RefSeq" id="WP_200106471.1">
    <property type="nucleotide sequence ID" value="NZ_JAEHFV010000004.1"/>
</dbReference>
<organism evidence="1 2">
    <name type="scientific">Flavobacterium agrisoli</name>
    <dbReference type="NCBI Taxonomy" id="2793066"/>
    <lineage>
        <taxon>Bacteria</taxon>
        <taxon>Pseudomonadati</taxon>
        <taxon>Bacteroidota</taxon>
        <taxon>Flavobacteriia</taxon>
        <taxon>Flavobacteriales</taxon>
        <taxon>Flavobacteriaceae</taxon>
        <taxon>Flavobacterium</taxon>
    </lineage>
</organism>
<dbReference type="AlphaFoldDB" id="A0A934PPR5"/>
<evidence type="ECO:0000313" key="1">
    <source>
        <dbReference type="EMBL" id="MBK0370341.1"/>
    </source>
</evidence>
<protein>
    <submittedName>
        <fullName evidence="1">Uncharacterized protein</fullName>
    </submittedName>
</protein>
<keyword evidence="2" id="KW-1185">Reference proteome</keyword>
<reference evidence="1" key="1">
    <citation type="submission" date="2020-12" db="EMBL/GenBank/DDBJ databases">
        <title>Bacterial novel species Flavobacterium sp. SE-1-e isolated from soil.</title>
        <authorList>
            <person name="Jung H.-Y."/>
        </authorList>
    </citation>
    <scope>NUCLEOTIDE SEQUENCE</scope>
    <source>
        <strain evidence="1">SE-1-e</strain>
    </source>
</reference>
<dbReference type="EMBL" id="JAEHFV010000004">
    <property type="protein sequence ID" value="MBK0370341.1"/>
    <property type="molecule type" value="Genomic_DNA"/>
</dbReference>
<name>A0A934PPR5_9FLAO</name>
<gene>
    <name evidence="1" type="ORF">I5M07_10880</name>
</gene>
<dbReference type="Proteomes" id="UP000609172">
    <property type="component" value="Unassembled WGS sequence"/>
</dbReference>
<proteinExistence type="predicted"/>
<sequence length="286" mass="32098">MKKIVFLFIFGFTLGNIQAQESGVSDDSNNGTWLNHRYTIKLGAYFPLNTTVVKVGNESGNIGTEIDFAKDLGFSNYSTSFVADLNWRISRRSSLGFEYFHLNRSATKTLEKDIEFGDNTYNVNARVSSFFDSQILRVSYGYSFISKPKFEAGALIGAHVLFTDVGMRLETSSGSGAEIKDNFDFVAPLPDIGLWGNIAIAKNLDLFLNGNYFYIEVGDYSGRIFSYSAAFSYNVHRNIDIELGYTGLNFKVDMEKERLNGFLKWGYNGPALKVAYVFGRPIKIKN</sequence>
<accession>A0A934PPR5</accession>
<evidence type="ECO:0000313" key="2">
    <source>
        <dbReference type="Proteomes" id="UP000609172"/>
    </source>
</evidence>
<comment type="caution">
    <text evidence="1">The sequence shown here is derived from an EMBL/GenBank/DDBJ whole genome shotgun (WGS) entry which is preliminary data.</text>
</comment>